<keyword evidence="8" id="KW-1185">Reference proteome</keyword>
<proteinExistence type="predicted"/>
<keyword evidence="2" id="KW-0963">Cytoplasm</keyword>
<feature type="domain" description="DNA-binding protein H-NS-like C-terminal" evidence="5">
    <location>
        <begin position="834"/>
        <end position="873"/>
    </location>
</feature>
<evidence type="ECO:0000259" key="5">
    <source>
        <dbReference type="SMART" id="SM00528"/>
    </source>
</evidence>
<dbReference type="PANTHER" id="PTHR38097">
    <property type="match status" value="1"/>
</dbReference>
<feature type="non-terminal residue" evidence="6">
    <location>
        <position position="1"/>
    </location>
</feature>
<dbReference type="PANTHER" id="PTHR38097:SF2">
    <property type="entry name" value="DNA-BINDING PROTEIN STPA"/>
    <property type="match status" value="1"/>
</dbReference>
<feature type="region of interest" description="Disordered" evidence="4">
    <location>
        <begin position="835"/>
        <end position="858"/>
    </location>
</feature>
<dbReference type="Pfam" id="PF13208">
    <property type="entry name" value="TerB_N"/>
    <property type="match status" value="1"/>
</dbReference>
<dbReference type="EnsemblPlants" id="KEH16057">
    <property type="protein sequence ID" value="KEH16057"/>
    <property type="gene ID" value="MTR_0353s0010"/>
</dbReference>
<dbReference type="InterPro" id="IPR028932">
    <property type="entry name" value="TerB-C"/>
</dbReference>
<organism evidence="6 8">
    <name type="scientific">Medicago truncatula</name>
    <name type="common">Barrel medic</name>
    <name type="synonym">Medicago tribuloides</name>
    <dbReference type="NCBI Taxonomy" id="3880"/>
    <lineage>
        <taxon>Eukaryota</taxon>
        <taxon>Viridiplantae</taxon>
        <taxon>Streptophyta</taxon>
        <taxon>Embryophyta</taxon>
        <taxon>Tracheophyta</taxon>
        <taxon>Spermatophyta</taxon>
        <taxon>Magnoliopsida</taxon>
        <taxon>eudicotyledons</taxon>
        <taxon>Gunneridae</taxon>
        <taxon>Pentapetalae</taxon>
        <taxon>rosids</taxon>
        <taxon>fabids</taxon>
        <taxon>Fabales</taxon>
        <taxon>Fabaceae</taxon>
        <taxon>Papilionoideae</taxon>
        <taxon>50 kb inversion clade</taxon>
        <taxon>NPAAA clade</taxon>
        <taxon>Hologalegina</taxon>
        <taxon>IRL clade</taxon>
        <taxon>Trifolieae</taxon>
        <taxon>Medicago</taxon>
    </lineage>
</organism>
<keyword evidence="3" id="KW-0238">DNA-binding</keyword>
<dbReference type="GO" id="GO:0003677">
    <property type="term" value="F:DNA binding"/>
    <property type="evidence" value="ECO:0007669"/>
    <property type="project" value="UniProtKB-KW"/>
</dbReference>
<dbReference type="Pfam" id="PF00816">
    <property type="entry name" value="Histone_HNS"/>
    <property type="match status" value="1"/>
</dbReference>
<dbReference type="Gene3D" id="3.30.160.510">
    <property type="entry name" value="Histone-like nucleoid-structuring protein H-NS"/>
    <property type="match status" value="1"/>
</dbReference>
<comment type="subcellular location">
    <subcellularLocation>
        <location evidence="1">Cytoplasm</location>
    </subcellularLocation>
</comment>
<evidence type="ECO:0000256" key="4">
    <source>
        <dbReference type="SAM" id="MobiDB-lite"/>
    </source>
</evidence>
<dbReference type="SMART" id="SM00528">
    <property type="entry name" value="HNS"/>
    <property type="match status" value="1"/>
</dbReference>
<reference evidence="6 8" key="1">
    <citation type="journal article" date="2011" name="Nature">
        <title>The Medicago genome provides insight into the evolution of rhizobial symbioses.</title>
        <authorList>
            <person name="Young N.D."/>
            <person name="Debelle F."/>
            <person name="Oldroyd G.E."/>
            <person name="Geurts R."/>
            <person name="Cannon S.B."/>
            <person name="Udvardi M.K."/>
            <person name="Benedito V.A."/>
            <person name="Mayer K.F."/>
            <person name="Gouzy J."/>
            <person name="Schoof H."/>
            <person name="Van de Peer Y."/>
            <person name="Proost S."/>
            <person name="Cook D.R."/>
            <person name="Meyers B.C."/>
            <person name="Spannagl M."/>
            <person name="Cheung F."/>
            <person name="De Mita S."/>
            <person name="Krishnakumar V."/>
            <person name="Gundlach H."/>
            <person name="Zhou S."/>
            <person name="Mudge J."/>
            <person name="Bharti A.K."/>
            <person name="Murray J.D."/>
            <person name="Naoumkina M.A."/>
            <person name="Rosen B."/>
            <person name="Silverstein K.A."/>
            <person name="Tang H."/>
            <person name="Rombauts S."/>
            <person name="Zhao P.X."/>
            <person name="Zhou P."/>
            <person name="Barbe V."/>
            <person name="Bardou P."/>
            <person name="Bechner M."/>
            <person name="Bellec A."/>
            <person name="Berger A."/>
            <person name="Berges H."/>
            <person name="Bidwell S."/>
            <person name="Bisseling T."/>
            <person name="Choisne N."/>
            <person name="Couloux A."/>
            <person name="Denny R."/>
            <person name="Deshpande S."/>
            <person name="Dai X."/>
            <person name="Doyle J.J."/>
            <person name="Dudez A.M."/>
            <person name="Farmer A.D."/>
            <person name="Fouteau S."/>
            <person name="Franken C."/>
            <person name="Gibelin C."/>
            <person name="Gish J."/>
            <person name="Goldstein S."/>
            <person name="Gonzalez A.J."/>
            <person name="Green P.J."/>
            <person name="Hallab A."/>
            <person name="Hartog M."/>
            <person name="Hua A."/>
            <person name="Humphray S.J."/>
            <person name="Jeong D.H."/>
            <person name="Jing Y."/>
            <person name="Jocker A."/>
            <person name="Kenton S.M."/>
            <person name="Kim D.J."/>
            <person name="Klee K."/>
            <person name="Lai H."/>
            <person name="Lang C."/>
            <person name="Lin S."/>
            <person name="Macmil S.L."/>
            <person name="Magdelenat G."/>
            <person name="Matthews L."/>
            <person name="McCorrison J."/>
            <person name="Monaghan E.L."/>
            <person name="Mun J.H."/>
            <person name="Najar F.Z."/>
            <person name="Nicholson C."/>
            <person name="Noirot C."/>
            <person name="O'Bleness M."/>
            <person name="Paule C.R."/>
            <person name="Poulain J."/>
            <person name="Prion F."/>
            <person name="Qin B."/>
            <person name="Qu C."/>
            <person name="Retzel E.F."/>
            <person name="Riddle C."/>
            <person name="Sallet E."/>
            <person name="Samain S."/>
            <person name="Samson N."/>
            <person name="Sanders I."/>
            <person name="Saurat O."/>
            <person name="Scarpelli C."/>
            <person name="Schiex T."/>
            <person name="Segurens B."/>
            <person name="Severin A.J."/>
            <person name="Sherrier D.J."/>
            <person name="Shi R."/>
            <person name="Sims S."/>
            <person name="Singer S.R."/>
            <person name="Sinharoy S."/>
            <person name="Sterck L."/>
            <person name="Viollet A."/>
            <person name="Wang B.B."/>
            <person name="Wang K."/>
            <person name="Wang M."/>
            <person name="Wang X."/>
            <person name="Warfsmann J."/>
            <person name="Weissenbach J."/>
            <person name="White D.D."/>
            <person name="White J.D."/>
            <person name="Wiley G.B."/>
            <person name="Wincker P."/>
            <person name="Xing Y."/>
            <person name="Yang L."/>
            <person name="Yao Z."/>
            <person name="Ying F."/>
            <person name="Zhai J."/>
            <person name="Zhou L."/>
            <person name="Zuber A."/>
            <person name="Denarie J."/>
            <person name="Dixon R.A."/>
            <person name="May G.D."/>
            <person name="Schwartz D.C."/>
            <person name="Rogers J."/>
            <person name="Quetier F."/>
            <person name="Town C.D."/>
            <person name="Roe B.A."/>
        </authorList>
    </citation>
    <scope>NUCLEOTIDE SEQUENCE [LARGE SCALE GENOMIC DNA]</scope>
    <source>
        <strain evidence="6">A17</strain>
        <strain evidence="7 8">cv. Jemalong A17</strain>
    </source>
</reference>
<feature type="compositionally biased region" description="Low complexity" evidence="4">
    <location>
        <begin position="29"/>
        <end position="56"/>
    </location>
</feature>
<dbReference type="InterPro" id="IPR025266">
    <property type="entry name" value="TerB_N"/>
</dbReference>
<dbReference type="EMBL" id="KL403078">
    <property type="protein sequence ID" value="KEH16057.1"/>
    <property type="molecule type" value="Genomic_DNA"/>
</dbReference>
<sequence length="1049" mass="114256">CGALWNQHRKAKQPVKGEPPLSPDSTAFPNSKPRAAPRAANSAPPRTSTAPSSLSLDTMPPDHFFETDLNQDKPEVFSIRTAPRAFSAAGLTAHWVPAGMRVNVHHFSLPDGLVYLCGSAGRDGLTKAEPSLIDESLPVGRDENFLIRHLPLYPTYDNASPTARAAYLNWLSGGRRNPGADIGYVYLFFYGLERRATVDARTDPAARDEIPAICAEIDGLIKTYRNASFTHRARALLDFCRYVYGGGQLAPRSLLLDGNSQAKEALLRHALSHAFHERHELPAEWLTAWYLNDSRFLKPTAAKRHQEMFTAIFADLCHRQFRINLATWAPPLSTKSLQLSYQPVSMALGAVHEALPLPDVTSDEAGLGRIVEAIAISAADELARYSRFVARYSAPADAPIARLTLPCSRWPGPVWERLALILADLSAGVVVTEPTTLSGLLAPLNADQVLERIPASALIAQIETYLGVGVEPDPRHGAITPGASTPIVLFRSGDQPLAEAPREKSTDLLPLHTKHHTRCACVVFFSDLIRFGAPNPSAALDAANAIIHRWEDLPDEAHVRLQALLVALTAPEAPAFRGKSALKKQTELIDLSDKESLASELVEIARAGGAIEQVAMVRQLEKYFAMLGVDSKSLYDLAHASIGSNTPVAHGGTSVNRGALDVERIAALRKETAAVDDVLTSIFADPLEQTPRPVDGVATKTPQEMVSTTAGAEVEFSALPTLDGRHGALLRELIARDTWAVADFAAACAAHGVMTAGAVERINDAAFEAFDEPHRGYPVMSTSYKSLLAQREALEKQIQEARDLERGQAVENIQEMMRIYDISVAELTGKKTRKYTKRPVPPKYRDPSSGKTWTGRGKPPVWIAGKNRDQRNMYSNASTIAGYLGSRNYELLAELARRSSVVCFVDYRTGEGEPLRDVARTQCDLHHGREVFLIAARGFGYVHAFGEDEFRKFCVHWNVEFIEPSSTGAVGQPTEAAGWTGAVKRAYGHLWHAGRNQATGSTSAAARAIREAKTALLSVLTPEQRADAVASIRGTNDVPASRHQYPPGL</sequence>
<protein>
    <submittedName>
        <fullName evidence="6">H-NS histone family protein</fullName>
    </submittedName>
</protein>
<reference evidence="6 8" key="2">
    <citation type="journal article" date="2014" name="BMC Genomics">
        <title>An improved genome release (version Mt4.0) for the model legume Medicago truncatula.</title>
        <authorList>
            <person name="Tang H."/>
            <person name="Krishnakumar V."/>
            <person name="Bidwell S."/>
            <person name="Rosen B."/>
            <person name="Chan A."/>
            <person name="Zhou S."/>
            <person name="Gentzbittel L."/>
            <person name="Childs K.L."/>
            <person name="Yandell M."/>
            <person name="Gundlach H."/>
            <person name="Mayer K.F."/>
            <person name="Schwartz D.C."/>
            <person name="Town C.D."/>
        </authorList>
    </citation>
    <scope>GENOME REANNOTATION</scope>
    <source>
        <strain evidence="6">A17</strain>
        <strain evidence="7 8">cv. Jemalong A17</strain>
    </source>
</reference>
<dbReference type="HOGENOM" id="CLU_291287_0_0_1"/>
<dbReference type="Pfam" id="PF15615">
    <property type="entry name" value="TerB_C"/>
    <property type="match status" value="1"/>
</dbReference>
<reference evidence="7" key="3">
    <citation type="submission" date="2015-06" db="UniProtKB">
        <authorList>
            <consortium name="EnsemblPlants"/>
        </authorList>
    </citation>
    <scope>IDENTIFICATION</scope>
    <source>
        <strain evidence="7">cv. Jemalong A17</strain>
    </source>
</reference>
<evidence type="ECO:0000313" key="6">
    <source>
        <dbReference type="EMBL" id="KEH16057.1"/>
    </source>
</evidence>
<evidence type="ECO:0000256" key="3">
    <source>
        <dbReference type="ARBA" id="ARBA00023125"/>
    </source>
</evidence>
<dbReference type="Proteomes" id="UP000002051">
    <property type="component" value="Unassembled WGS sequence"/>
</dbReference>
<gene>
    <name evidence="6" type="ORF">MTR_0353s0010</name>
</gene>
<evidence type="ECO:0000313" key="8">
    <source>
        <dbReference type="Proteomes" id="UP000002051"/>
    </source>
</evidence>
<evidence type="ECO:0000256" key="1">
    <source>
        <dbReference type="ARBA" id="ARBA00004496"/>
    </source>
</evidence>
<name>A0A072TFA1_MEDTR</name>
<dbReference type="AlphaFoldDB" id="A0A072TFA1"/>
<dbReference type="SUPFAM" id="SSF81273">
    <property type="entry name" value="H-NS histone-like proteins"/>
    <property type="match status" value="1"/>
</dbReference>
<evidence type="ECO:0000256" key="2">
    <source>
        <dbReference type="ARBA" id="ARBA00022490"/>
    </source>
</evidence>
<dbReference type="InterPro" id="IPR027444">
    <property type="entry name" value="H-NS_C_dom"/>
</dbReference>
<evidence type="ECO:0000313" key="7">
    <source>
        <dbReference type="EnsemblPlants" id="KEH16057"/>
    </source>
</evidence>
<feature type="region of interest" description="Disordered" evidence="4">
    <location>
        <begin position="1"/>
        <end position="70"/>
    </location>
</feature>
<dbReference type="GO" id="GO:0005737">
    <property type="term" value="C:cytoplasm"/>
    <property type="evidence" value="ECO:0007669"/>
    <property type="project" value="UniProtKB-SubCell"/>
</dbReference>
<accession>A0A072TFA1</accession>